<dbReference type="Proteomes" id="UP000834611">
    <property type="component" value="Unassembled WGS sequence"/>
</dbReference>
<comment type="caution">
    <text evidence="1">The sequence shown here is derived from an EMBL/GenBank/DDBJ whole genome shotgun (WGS) entry which is preliminary data.</text>
</comment>
<proteinExistence type="predicted"/>
<evidence type="ECO:0000313" key="1">
    <source>
        <dbReference type="EMBL" id="CAB5667338.1"/>
    </source>
</evidence>
<dbReference type="RefSeq" id="WP_239407339.1">
    <property type="nucleotide sequence ID" value="NZ_CAHPRV010000008.1"/>
</dbReference>
<organism evidence="1 2">
    <name type="scientific">Providencia rettgeri</name>
    <dbReference type="NCBI Taxonomy" id="587"/>
    <lineage>
        <taxon>Bacteria</taxon>
        <taxon>Pseudomonadati</taxon>
        <taxon>Pseudomonadota</taxon>
        <taxon>Gammaproteobacteria</taxon>
        <taxon>Enterobacterales</taxon>
        <taxon>Morganellaceae</taxon>
        <taxon>Providencia</taxon>
    </lineage>
</organism>
<reference evidence="1" key="1">
    <citation type="submission" date="2020-05" db="EMBL/GenBank/DDBJ databases">
        <authorList>
            <person name="Delgado-Blas J."/>
        </authorList>
    </citation>
    <scope>NUCLEOTIDE SEQUENCE</scope>
    <source>
        <strain evidence="1">BB1453</strain>
    </source>
</reference>
<sequence length="160" mass="17756">MQLSQINLISAISTEIEKQIPGIPAEPRYMNAIIKAANLVCEEFKKPLVKTSEGMGLAAWLASDDVGASSKYMASVLSGQFNAPHHYPWDGADLGRCIRLLEAVPELASQLHEMKVCSPQWSAVIDNWDKWKELYEAGEGKELYQEIKSAYKSIETNKGV</sequence>
<dbReference type="EMBL" id="CAHPSF010000001">
    <property type="protein sequence ID" value="CAB5667338.1"/>
    <property type="molecule type" value="Genomic_DNA"/>
</dbReference>
<name>A0A9N8GX76_PRORE</name>
<protein>
    <submittedName>
        <fullName evidence="1">Uncharacterized protein</fullName>
    </submittedName>
</protein>
<accession>A0A9N8GX76</accession>
<gene>
    <name evidence="1" type="ORF">GHA_00557</name>
</gene>
<dbReference type="AlphaFoldDB" id="A0A9N8GX76"/>
<evidence type="ECO:0000313" key="2">
    <source>
        <dbReference type="Proteomes" id="UP000834611"/>
    </source>
</evidence>